<sequence>AFSVTIPNASLFFAKIWALIASVSRLPTINSEILTDDEKADIVNFIQDDDYEIDALLNNRGQLAAFEAHAKYLSGRGWTVEQHLSRKGKDGEFLTDVRPLDPYGFTYSSGIYGMKWGCIETLRSKADIEDEFNLSISGDNAVVKDFWNSEKEYIYLKQETGIKGKQIDERDNPYGYPPFIVKAVPFGPGRLKRCGNLQDTLKGTGESIFYPHRDMFAELNWMASVIKTQAYDDLRPALQMPGDKTAKTPKEYAGLSKTTKAVKDPLILVPTRGMTRSMLEFMRIIESIIQRSGLSTIDQGVLDFPLAAVALAKMMAVKESLTLPRLQAMSELYQLRTKMIIDQA</sequence>
<dbReference type="AlphaFoldDB" id="A0A0F8WVF6"/>
<accession>A0A0F8WVF6</accession>
<name>A0A0F8WVF6_9ZZZZ</name>
<protein>
    <submittedName>
        <fullName evidence="1">Uncharacterized protein</fullName>
    </submittedName>
</protein>
<proteinExistence type="predicted"/>
<dbReference type="EMBL" id="LAZR01067044">
    <property type="protein sequence ID" value="KKK52380.1"/>
    <property type="molecule type" value="Genomic_DNA"/>
</dbReference>
<feature type="non-terminal residue" evidence="1">
    <location>
        <position position="344"/>
    </location>
</feature>
<gene>
    <name evidence="1" type="ORF">LCGC14_3105500</name>
</gene>
<comment type="caution">
    <text evidence="1">The sequence shown here is derived from an EMBL/GenBank/DDBJ whole genome shotgun (WGS) entry which is preliminary data.</text>
</comment>
<reference evidence="1" key="1">
    <citation type="journal article" date="2015" name="Nature">
        <title>Complex archaea that bridge the gap between prokaryotes and eukaryotes.</title>
        <authorList>
            <person name="Spang A."/>
            <person name="Saw J.H."/>
            <person name="Jorgensen S.L."/>
            <person name="Zaremba-Niedzwiedzka K."/>
            <person name="Martijn J."/>
            <person name="Lind A.E."/>
            <person name="van Eijk R."/>
            <person name="Schleper C."/>
            <person name="Guy L."/>
            <person name="Ettema T.J."/>
        </authorList>
    </citation>
    <scope>NUCLEOTIDE SEQUENCE</scope>
</reference>
<feature type="non-terminal residue" evidence="1">
    <location>
        <position position="1"/>
    </location>
</feature>
<evidence type="ECO:0000313" key="1">
    <source>
        <dbReference type="EMBL" id="KKK52380.1"/>
    </source>
</evidence>
<organism evidence="1">
    <name type="scientific">marine sediment metagenome</name>
    <dbReference type="NCBI Taxonomy" id="412755"/>
    <lineage>
        <taxon>unclassified sequences</taxon>
        <taxon>metagenomes</taxon>
        <taxon>ecological metagenomes</taxon>
    </lineage>
</organism>